<reference evidence="18 19" key="1">
    <citation type="journal article" date="2016" name="Nat. Commun.">
        <title>Thousands of microbial genomes shed light on interconnected biogeochemical processes in an aquifer system.</title>
        <authorList>
            <person name="Anantharaman K."/>
            <person name="Brown C.T."/>
            <person name="Hug L.A."/>
            <person name="Sharon I."/>
            <person name="Castelle C.J."/>
            <person name="Probst A.J."/>
            <person name="Thomas B.C."/>
            <person name="Singh A."/>
            <person name="Wilkins M.J."/>
            <person name="Karaoz U."/>
            <person name="Brodie E.L."/>
            <person name="Williams K.H."/>
            <person name="Hubbard S.S."/>
            <person name="Banfield J.F."/>
        </authorList>
    </citation>
    <scope>NUCLEOTIDE SEQUENCE [LARGE SCALE GENOMIC DNA]</scope>
</reference>
<organism evidence="18 19">
    <name type="scientific">Candidatus Adlerbacteria bacterium RIFCSPLOWO2_01_FULL_51_16</name>
    <dbReference type="NCBI Taxonomy" id="1797243"/>
    <lineage>
        <taxon>Bacteria</taxon>
        <taxon>Candidatus Adleribacteriota</taxon>
    </lineage>
</organism>
<dbReference type="GO" id="GO:0000049">
    <property type="term" value="F:tRNA binding"/>
    <property type="evidence" value="ECO:0007669"/>
    <property type="project" value="InterPro"/>
</dbReference>
<dbReference type="HAMAP" id="MF_02003">
    <property type="entry name" value="Ile_tRNA_synth_type2"/>
    <property type="match status" value="1"/>
</dbReference>
<sequence>MSGPKAGEDKLRSKNEIAAREEETLKFWQARGIFKKTLEKPAPKGEFVFYEGPPTANGRPGIHHLESRAFKDAIPRYRTMRGYHVRRKAGWDTHGLPVELEVEKELGIKNKKDIEVYGIAKFNQKCKESVLRYIDEWKAFTDRIAFWVDHEDTYFTFDNNYIESVWNVLKTANEKKLLYKDYKVVPWCPRCGTALSSHEVAQGYDDAKDPSVFIKFKLAGTDEYFLVWTTTPWTLPGNVALAVGTNVSYVKVQNGKEILWLAEERLDVVPEAKVIEKVKGKDLIGKSYEPLYPFIKDNGKAYKVYAADFVSTKDGTGIVHTAVMYGADDFELGTKIGLPKQHMVGEDGKFLPEAGEFAGLFVKKADEKIIEDLEKRGLLFKKETIVHTYPFCWRCKTPLLYYARDSWYIRMSQIKDELIKENKEIHWEPEHIRDGRFGEWLRELKDWAISRSRFWGTPLPIWECETCKKFEVVGSMAELKEKGAKVPDDLHRPYIDEATFTCDCGGVMRRVPEILDVWFDSGAMPFAQDHHPFEKKEVSYPADYICEAIDQTRGWFYTLHATGGIMGRGKAFKNVICLGHILDANGKKMSKSLGNIVEPNAAIEKYGVDALRYFMYTVNAPGDSKNFDERMVDEIVKKNFGRLGNVLSFYQLYADDTPASDKSNNILDRWILSRLAELTKEATEGFEAYQLDSATRPIGQFIDDLSAWYVRRSRDRFKKESEDKQTALATLRYVLHTLARIMAPTTPFFAEHLFQAVQEGSDPESVHLASWPEAGRIDTQLLGEMADARRIVSLALKQREESGLKIRQPLSKLTVRNLPEPSRAIVEEEVNVEKIIIDETIAREVELDTELTPELREKGMVRNLMRRVQEWRKEQKLNIADRPHYMLKTTKDEAAVAQKYRDKIIVETGLSDLTIEVE</sequence>
<comment type="catalytic activity">
    <reaction evidence="14 15">
        <text>tRNA(Ile) + L-isoleucine + ATP = L-isoleucyl-tRNA(Ile) + AMP + diphosphate</text>
        <dbReference type="Rhea" id="RHEA:11060"/>
        <dbReference type="Rhea" id="RHEA-COMP:9666"/>
        <dbReference type="Rhea" id="RHEA-COMP:9695"/>
        <dbReference type="ChEBI" id="CHEBI:30616"/>
        <dbReference type="ChEBI" id="CHEBI:33019"/>
        <dbReference type="ChEBI" id="CHEBI:58045"/>
        <dbReference type="ChEBI" id="CHEBI:78442"/>
        <dbReference type="ChEBI" id="CHEBI:78528"/>
        <dbReference type="ChEBI" id="CHEBI:456215"/>
        <dbReference type="EC" id="6.1.1.5"/>
    </reaction>
</comment>
<comment type="domain">
    <text evidence="15">IleRS has two distinct active sites: one for aminoacylation and one for editing. The misactivated valine is translocated from the active site to the editing site, which sterically excludes the correctly activated isoleucine. The single editing site contains two valyl binding pockets, one specific for each substrate (Val-AMP or Val-tRNA(Ile)).</text>
</comment>
<evidence type="ECO:0000259" key="16">
    <source>
        <dbReference type="Pfam" id="PF00133"/>
    </source>
</evidence>
<dbReference type="FunFam" id="3.40.50.620:FF:000075">
    <property type="entry name" value="Isoleucine--tRNA ligase"/>
    <property type="match status" value="1"/>
</dbReference>
<name>A0A1F4XHG5_9BACT</name>
<evidence type="ECO:0000256" key="8">
    <source>
        <dbReference type="ARBA" id="ARBA00022741"/>
    </source>
</evidence>
<evidence type="ECO:0000256" key="1">
    <source>
        <dbReference type="ARBA" id="ARBA00001947"/>
    </source>
</evidence>
<dbReference type="Gene3D" id="3.40.50.620">
    <property type="entry name" value="HUPs"/>
    <property type="match status" value="2"/>
</dbReference>
<dbReference type="GO" id="GO:0005737">
    <property type="term" value="C:cytoplasm"/>
    <property type="evidence" value="ECO:0007669"/>
    <property type="project" value="UniProtKB-SubCell"/>
</dbReference>
<dbReference type="InterPro" id="IPR002301">
    <property type="entry name" value="Ile-tRNA-ligase"/>
</dbReference>
<dbReference type="GO" id="GO:0006428">
    <property type="term" value="P:isoleucyl-tRNA aminoacylation"/>
    <property type="evidence" value="ECO:0007669"/>
    <property type="project" value="UniProtKB-UniRule"/>
</dbReference>
<comment type="caution">
    <text evidence="18">The sequence shown here is derived from an EMBL/GenBank/DDBJ whole genome shotgun (WGS) entry which is preliminary data.</text>
</comment>
<keyword evidence="6 15" id="KW-0436">Ligase</keyword>
<feature type="binding site" evidence="15">
    <location>
        <position position="591"/>
    </location>
    <ligand>
        <name>ATP</name>
        <dbReference type="ChEBI" id="CHEBI:30616"/>
    </ligand>
</feature>
<dbReference type="SUPFAM" id="SSF52374">
    <property type="entry name" value="Nucleotidylyl transferase"/>
    <property type="match status" value="1"/>
</dbReference>
<dbReference type="GO" id="GO:0004822">
    <property type="term" value="F:isoleucine-tRNA ligase activity"/>
    <property type="evidence" value="ECO:0007669"/>
    <property type="project" value="UniProtKB-UniRule"/>
</dbReference>
<dbReference type="EMBL" id="MEWX01000003">
    <property type="protein sequence ID" value="OGC81145.1"/>
    <property type="molecule type" value="Genomic_DNA"/>
</dbReference>
<dbReference type="Pfam" id="PF08264">
    <property type="entry name" value="Anticodon_1"/>
    <property type="match status" value="1"/>
</dbReference>
<keyword evidence="12 15" id="KW-0030">Aminoacyl-tRNA synthetase</keyword>
<feature type="domain" description="Aminoacyl-tRNA synthetase class Ia" evidence="16">
    <location>
        <begin position="24"/>
        <end position="619"/>
    </location>
</feature>
<evidence type="ECO:0000256" key="13">
    <source>
        <dbReference type="ARBA" id="ARBA00025217"/>
    </source>
</evidence>
<dbReference type="GO" id="GO:0002161">
    <property type="term" value="F:aminoacyl-tRNA deacylase activity"/>
    <property type="evidence" value="ECO:0007669"/>
    <property type="project" value="InterPro"/>
</dbReference>
<dbReference type="NCBIfam" id="TIGR00392">
    <property type="entry name" value="ileS"/>
    <property type="match status" value="1"/>
</dbReference>
<evidence type="ECO:0000256" key="7">
    <source>
        <dbReference type="ARBA" id="ARBA00022723"/>
    </source>
</evidence>
<dbReference type="PANTHER" id="PTHR42780:SF1">
    <property type="entry name" value="ISOLEUCINE--TRNA LIGASE, CYTOPLASMIC"/>
    <property type="match status" value="1"/>
</dbReference>
<dbReference type="InterPro" id="IPR033709">
    <property type="entry name" value="Anticodon_Ile_ABEc"/>
</dbReference>
<evidence type="ECO:0000313" key="18">
    <source>
        <dbReference type="EMBL" id="OGC81145.1"/>
    </source>
</evidence>
<evidence type="ECO:0000256" key="9">
    <source>
        <dbReference type="ARBA" id="ARBA00022833"/>
    </source>
</evidence>
<accession>A0A1F4XHG5</accession>
<gene>
    <name evidence="15" type="primary">ileS</name>
    <name evidence="18" type="ORF">A2943_00635</name>
</gene>
<dbReference type="InterPro" id="IPR014729">
    <property type="entry name" value="Rossmann-like_a/b/a_fold"/>
</dbReference>
<evidence type="ECO:0000256" key="10">
    <source>
        <dbReference type="ARBA" id="ARBA00022840"/>
    </source>
</evidence>
<dbReference type="CDD" id="cd07961">
    <property type="entry name" value="Anticodon_Ia_Ile_ABEc"/>
    <property type="match status" value="1"/>
</dbReference>
<evidence type="ECO:0000259" key="17">
    <source>
        <dbReference type="Pfam" id="PF08264"/>
    </source>
</evidence>
<evidence type="ECO:0000256" key="3">
    <source>
        <dbReference type="ARBA" id="ARBA00007078"/>
    </source>
</evidence>
<dbReference type="PANTHER" id="PTHR42780">
    <property type="entry name" value="SOLEUCYL-TRNA SYNTHETASE"/>
    <property type="match status" value="1"/>
</dbReference>
<dbReference type="InterPro" id="IPR013155">
    <property type="entry name" value="M/V/L/I-tRNA-synth_anticd-bd"/>
</dbReference>
<comment type="subunit">
    <text evidence="4 15">Monomer.</text>
</comment>
<dbReference type="GO" id="GO:0005524">
    <property type="term" value="F:ATP binding"/>
    <property type="evidence" value="ECO:0007669"/>
    <property type="project" value="UniProtKB-UniRule"/>
</dbReference>
<comment type="similarity">
    <text evidence="3 15">Belongs to the class-I aminoacyl-tRNA synthetase family. IleS type 2 subfamily.</text>
</comment>
<evidence type="ECO:0000256" key="6">
    <source>
        <dbReference type="ARBA" id="ARBA00022598"/>
    </source>
</evidence>
<dbReference type="InterPro" id="IPR009008">
    <property type="entry name" value="Val/Leu/Ile-tRNA-synth_edit"/>
</dbReference>
<evidence type="ECO:0000256" key="11">
    <source>
        <dbReference type="ARBA" id="ARBA00022917"/>
    </source>
</evidence>
<keyword evidence="10 15" id="KW-0067">ATP-binding</keyword>
<feature type="short sequence motif" description="'HIGH' region" evidence="15">
    <location>
        <begin position="54"/>
        <end position="64"/>
    </location>
</feature>
<keyword evidence="8 15" id="KW-0547">Nucleotide-binding</keyword>
<dbReference type="Pfam" id="PF19302">
    <property type="entry name" value="DUF5915"/>
    <property type="match status" value="1"/>
</dbReference>
<protein>
    <recommendedName>
        <fullName evidence="15">Isoleucine--tRNA ligase</fullName>
        <ecNumber evidence="15">6.1.1.5</ecNumber>
    </recommendedName>
    <alternativeName>
        <fullName evidence="15">Isoleucyl-tRNA synthetase</fullName>
        <shortName evidence="15">IleRS</shortName>
    </alternativeName>
</protein>
<dbReference type="STRING" id="1797243.A2943_00635"/>
<dbReference type="InterPro" id="IPR023586">
    <property type="entry name" value="Ile-tRNA-ligase_type2"/>
</dbReference>
<feature type="domain" description="Methionyl/Valyl/Leucyl/Isoleucyl-tRNA synthetase anticodon-binding" evidence="17">
    <location>
        <begin position="668"/>
        <end position="812"/>
    </location>
</feature>
<comment type="cofactor">
    <cofactor evidence="1 15">
        <name>Zn(2+)</name>
        <dbReference type="ChEBI" id="CHEBI:29105"/>
    </cofactor>
</comment>
<dbReference type="EC" id="6.1.1.5" evidence="15"/>
<dbReference type="PRINTS" id="PR00984">
    <property type="entry name" value="TRNASYNTHILE"/>
</dbReference>
<proteinExistence type="inferred from homology"/>
<comment type="subcellular location">
    <subcellularLocation>
        <location evidence="2 15">Cytoplasm</location>
    </subcellularLocation>
</comment>
<dbReference type="SUPFAM" id="SSF47323">
    <property type="entry name" value="Anticodon-binding domain of a subclass of class I aminoacyl-tRNA synthetases"/>
    <property type="match status" value="1"/>
</dbReference>
<comment type="function">
    <text evidence="13 15">Catalyzes the attachment of isoleucine to tRNA(Ile). As IleRS can inadvertently accommodate and process structurally similar amino acids such as valine, to avoid such errors it has two additional distinct tRNA(Ile)-dependent editing activities. One activity is designated as 'pretransfer' editing and involves the hydrolysis of activated Val-AMP. The other activity is designated 'posttransfer' editing and involves deacylation of mischarged Val-tRNA(Ile).</text>
</comment>
<dbReference type="FunFam" id="3.40.50.620:FF:000063">
    <property type="entry name" value="Isoleucine--tRNA ligase"/>
    <property type="match status" value="1"/>
</dbReference>
<evidence type="ECO:0000256" key="5">
    <source>
        <dbReference type="ARBA" id="ARBA00022490"/>
    </source>
</evidence>
<dbReference type="Pfam" id="PF00133">
    <property type="entry name" value="tRNA-synt_1"/>
    <property type="match status" value="1"/>
</dbReference>
<dbReference type="SUPFAM" id="SSF50677">
    <property type="entry name" value="ValRS/IleRS/LeuRS editing domain"/>
    <property type="match status" value="1"/>
</dbReference>
<evidence type="ECO:0000256" key="14">
    <source>
        <dbReference type="ARBA" id="ARBA00048359"/>
    </source>
</evidence>
<evidence type="ECO:0000256" key="12">
    <source>
        <dbReference type="ARBA" id="ARBA00023146"/>
    </source>
</evidence>
<dbReference type="InterPro" id="IPR009080">
    <property type="entry name" value="tRNAsynth_Ia_anticodon-bd"/>
</dbReference>
<keyword evidence="11 15" id="KW-0648">Protein biosynthesis</keyword>
<dbReference type="GO" id="GO:0008270">
    <property type="term" value="F:zinc ion binding"/>
    <property type="evidence" value="ECO:0007669"/>
    <property type="project" value="UniProtKB-UniRule"/>
</dbReference>
<dbReference type="InterPro" id="IPR002300">
    <property type="entry name" value="aa-tRNA-synth_Ia"/>
</dbReference>
<evidence type="ECO:0000256" key="4">
    <source>
        <dbReference type="ARBA" id="ARBA00011245"/>
    </source>
</evidence>
<dbReference type="Proteomes" id="UP000176185">
    <property type="component" value="Unassembled WGS sequence"/>
</dbReference>
<evidence type="ECO:0000256" key="2">
    <source>
        <dbReference type="ARBA" id="ARBA00004496"/>
    </source>
</evidence>
<keyword evidence="7 15" id="KW-0479">Metal-binding</keyword>
<keyword evidence="5 15" id="KW-0963">Cytoplasm</keyword>
<keyword evidence="9 15" id="KW-0862">Zinc</keyword>
<evidence type="ECO:0000313" key="19">
    <source>
        <dbReference type="Proteomes" id="UP000176185"/>
    </source>
</evidence>
<dbReference type="Gene3D" id="1.10.730.10">
    <property type="entry name" value="Isoleucyl-tRNA Synthetase, Domain 1"/>
    <property type="match status" value="1"/>
</dbReference>
<dbReference type="CDD" id="cd00818">
    <property type="entry name" value="IleRS_core"/>
    <property type="match status" value="1"/>
</dbReference>
<dbReference type="AlphaFoldDB" id="A0A1F4XHG5"/>
<evidence type="ECO:0000256" key="15">
    <source>
        <dbReference type="HAMAP-Rule" id="MF_02003"/>
    </source>
</evidence>
<feature type="short sequence motif" description="'KMSKS' region" evidence="15">
    <location>
        <begin position="588"/>
        <end position="592"/>
    </location>
</feature>